<proteinExistence type="inferred from homology"/>
<reference evidence="12 13" key="1">
    <citation type="submission" date="2020-08" db="EMBL/GenBank/DDBJ databases">
        <title>Winkia gen. nov., sp. nov., isolated from faeces of the Anser albifrons in China.</title>
        <authorList>
            <person name="Liu Q."/>
        </authorList>
    </citation>
    <scope>NUCLEOTIDE SEQUENCE [LARGE SCALE GENOMIC DNA]</scope>
    <source>
        <strain evidence="12 13">C62</strain>
    </source>
</reference>
<organism evidence="12 13">
    <name type="scientific">Nanchangia anserum</name>
    <dbReference type="NCBI Taxonomy" id="2692125"/>
    <lineage>
        <taxon>Bacteria</taxon>
        <taxon>Bacillati</taxon>
        <taxon>Actinomycetota</taxon>
        <taxon>Actinomycetes</taxon>
        <taxon>Actinomycetales</taxon>
        <taxon>Actinomycetaceae</taxon>
        <taxon>Nanchangia</taxon>
    </lineage>
</organism>
<dbReference type="GO" id="GO:0016491">
    <property type="term" value="F:oxidoreductase activity"/>
    <property type="evidence" value="ECO:0007669"/>
    <property type="project" value="UniProtKB-KW"/>
</dbReference>
<comment type="similarity">
    <text evidence="2">Belongs to the VKOR family.</text>
</comment>
<dbReference type="GO" id="GO:0048038">
    <property type="term" value="F:quinone binding"/>
    <property type="evidence" value="ECO:0007669"/>
    <property type="project" value="UniProtKB-KW"/>
</dbReference>
<dbReference type="RefSeq" id="WP_191071186.1">
    <property type="nucleotide sequence ID" value="NZ_CP060506.1"/>
</dbReference>
<dbReference type="GO" id="GO:0016020">
    <property type="term" value="C:membrane"/>
    <property type="evidence" value="ECO:0007669"/>
    <property type="project" value="UniProtKB-SubCell"/>
</dbReference>
<keyword evidence="13" id="KW-1185">Reference proteome</keyword>
<dbReference type="Pfam" id="PF07884">
    <property type="entry name" value="VKOR"/>
    <property type="match status" value="1"/>
</dbReference>
<feature type="transmembrane region" description="Helical" evidence="10">
    <location>
        <begin position="182"/>
        <end position="201"/>
    </location>
</feature>
<feature type="domain" description="Vitamin K epoxide reductase" evidence="11">
    <location>
        <begin position="20"/>
        <end position="161"/>
    </location>
</feature>
<dbReference type="InterPro" id="IPR038354">
    <property type="entry name" value="VKOR_sf"/>
</dbReference>
<dbReference type="InterPro" id="IPR012932">
    <property type="entry name" value="VKOR"/>
</dbReference>
<keyword evidence="7 10" id="KW-0472">Membrane</keyword>
<evidence type="ECO:0000256" key="6">
    <source>
        <dbReference type="ARBA" id="ARBA00023002"/>
    </source>
</evidence>
<evidence type="ECO:0000256" key="2">
    <source>
        <dbReference type="ARBA" id="ARBA00006214"/>
    </source>
</evidence>
<feature type="transmembrane region" description="Helical" evidence="10">
    <location>
        <begin position="109"/>
        <end position="130"/>
    </location>
</feature>
<keyword evidence="9" id="KW-0676">Redox-active center</keyword>
<name>A0A8I0G777_9ACTO</name>
<evidence type="ECO:0000256" key="3">
    <source>
        <dbReference type="ARBA" id="ARBA00022692"/>
    </source>
</evidence>
<feature type="transmembrane region" description="Helical" evidence="10">
    <location>
        <begin position="136"/>
        <end position="161"/>
    </location>
</feature>
<sequence>MTTHVDPLAPSERELAGGIRRASALGLVALSLIGTIASALLLRTGVFYASHPDASLACDVNPLIGCSSSLQAPEGHLFGVPNALVGTIGFALFLGIAIVLACGRRVPRLLWGLIGLGCLAGCVWIVWFLYLSVTTFRSLCPYCLVVWVVTIPLTCIVWSHLARTRRAGSPEGMRRILLQARWLIVIVVYAAIIATVAVGLADKVALVL</sequence>
<comment type="subcellular location">
    <subcellularLocation>
        <location evidence="1">Membrane</location>
        <topology evidence="1">Multi-pass membrane protein</topology>
    </subcellularLocation>
</comment>
<evidence type="ECO:0000256" key="9">
    <source>
        <dbReference type="ARBA" id="ARBA00023284"/>
    </source>
</evidence>
<accession>A0A8I0G777</accession>
<evidence type="ECO:0000256" key="7">
    <source>
        <dbReference type="ARBA" id="ARBA00023136"/>
    </source>
</evidence>
<dbReference type="AlphaFoldDB" id="A0A8I0G777"/>
<evidence type="ECO:0000313" key="12">
    <source>
        <dbReference type="EMBL" id="MBD3689115.1"/>
    </source>
</evidence>
<dbReference type="Gene3D" id="1.20.1440.130">
    <property type="entry name" value="VKOR domain"/>
    <property type="match status" value="1"/>
</dbReference>
<evidence type="ECO:0000256" key="10">
    <source>
        <dbReference type="SAM" id="Phobius"/>
    </source>
</evidence>
<comment type="caution">
    <text evidence="12">The sequence shown here is derived from an EMBL/GenBank/DDBJ whole genome shotgun (WGS) entry which is preliminary data.</text>
</comment>
<feature type="transmembrane region" description="Helical" evidence="10">
    <location>
        <begin position="83"/>
        <end position="102"/>
    </location>
</feature>
<dbReference type="SMART" id="SM00756">
    <property type="entry name" value="VKc"/>
    <property type="match status" value="1"/>
</dbReference>
<evidence type="ECO:0000256" key="5">
    <source>
        <dbReference type="ARBA" id="ARBA00022989"/>
    </source>
</evidence>
<evidence type="ECO:0000256" key="1">
    <source>
        <dbReference type="ARBA" id="ARBA00004141"/>
    </source>
</evidence>
<evidence type="ECO:0000313" key="13">
    <source>
        <dbReference type="Proteomes" id="UP000627538"/>
    </source>
</evidence>
<gene>
    <name evidence="12" type="ORF">H8R10_02550</name>
</gene>
<evidence type="ECO:0000256" key="8">
    <source>
        <dbReference type="ARBA" id="ARBA00023157"/>
    </source>
</evidence>
<protein>
    <recommendedName>
        <fullName evidence="11">Vitamin K epoxide reductase domain-containing protein</fullName>
    </recommendedName>
</protein>
<dbReference type="EMBL" id="JACRUO010000001">
    <property type="protein sequence ID" value="MBD3689115.1"/>
    <property type="molecule type" value="Genomic_DNA"/>
</dbReference>
<evidence type="ECO:0000256" key="4">
    <source>
        <dbReference type="ARBA" id="ARBA00022719"/>
    </source>
</evidence>
<keyword evidence="6" id="KW-0560">Oxidoreductase</keyword>
<evidence type="ECO:0000259" key="11">
    <source>
        <dbReference type="SMART" id="SM00756"/>
    </source>
</evidence>
<keyword evidence="5 10" id="KW-1133">Transmembrane helix</keyword>
<keyword evidence="8" id="KW-1015">Disulfide bond</keyword>
<keyword evidence="3 10" id="KW-0812">Transmembrane</keyword>
<dbReference type="Proteomes" id="UP000627538">
    <property type="component" value="Unassembled WGS sequence"/>
</dbReference>
<feature type="transmembrane region" description="Helical" evidence="10">
    <location>
        <begin position="22"/>
        <end position="42"/>
    </location>
</feature>
<keyword evidence="4" id="KW-0874">Quinone</keyword>